<keyword evidence="8" id="KW-0067">ATP-binding</keyword>
<dbReference type="PANTHER" id="PTHR12209:SF0">
    <property type="entry name" value="EKC_KEOPS COMPLEX SUBUNIT TP53RK"/>
    <property type="match status" value="1"/>
</dbReference>
<keyword evidence="5" id="KW-0819">tRNA processing</keyword>
<dbReference type="GO" id="GO:0004674">
    <property type="term" value="F:protein serine/threonine kinase activity"/>
    <property type="evidence" value="ECO:0007669"/>
    <property type="project" value="UniProtKB-KW"/>
</dbReference>
<dbReference type="GO" id="GO:0000408">
    <property type="term" value="C:EKC/KEOPS complex"/>
    <property type="evidence" value="ECO:0007669"/>
    <property type="project" value="TreeGrafter"/>
</dbReference>
<evidence type="ECO:0000256" key="8">
    <source>
        <dbReference type="ARBA" id="ARBA00022840"/>
    </source>
</evidence>
<dbReference type="SUPFAM" id="SSF56112">
    <property type="entry name" value="Protein kinase-like (PK-like)"/>
    <property type="match status" value="1"/>
</dbReference>
<evidence type="ECO:0000256" key="5">
    <source>
        <dbReference type="ARBA" id="ARBA00022694"/>
    </source>
</evidence>
<feature type="domain" description="Protein kinase" evidence="11">
    <location>
        <begin position="1"/>
        <end position="233"/>
    </location>
</feature>
<keyword evidence="13" id="KW-1185">Reference proteome</keyword>
<evidence type="ECO:0000256" key="7">
    <source>
        <dbReference type="ARBA" id="ARBA00022777"/>
    </source>
</evidence>
<dbReference type="PANTHER" id="PTHR12209">
    <property type="entry name" value="NON-SPECIFIC SERINE/THREONINE PROTEIN KINASE"/>
    <property type="match status" value="1"/>
</dbReference>
<dbReference type="InterPro" id="IPR011009">
    <property type="entry name" value="Kinase-like_dom_sf"/>
</dbReference>
<dbReference type="GO" id="GO:0008033">
    <property type="term" value="P:tRNA processing"/>
    <property type="evidence" value="ECO:0007669"/>
    <property type="project" value="UniProtKB-KW"/>
</dbReference>
<dbReference type="PROSITE" id="PS50011">
    <property type="entry name" value="PROTEIN_KINASE_DOM"/>
    <property type="match status" value="1"/>
</dbReference>
<dbReference type="GO" id="GO:0005634">
    <property type="term" value="C:nucleus"/>
    <property type="evidence" value="ECO:0007669"/>
    <property type="project" value="TreeGrafter"/>
</dbReference>
<evidence type="ECO:0000256" key="10">
    <source>
        <dbReference type="ARBA" id="ARBA00048679"/>
    </source>
</evidence>
<name>A0A8S1C5C2_9INSE</name>
<dbReference type="Gene3D" id="1.10.510.10">
    <property type="entry name" value="Transferase(Phosphotransferase) domain 1"/>
    <property type="match status" value="1"/>
</dbReference>
<keyword evidence="4" id="KW-0808">Transferase</keyword>
<reference evidence="12 13" key="1">
    <citation type="submission" date="2020-04" db="EMBL/GenBank/DDBJ databases">
        <authorList>
            <person name="Alioto T."/>
            <person name="Alioto T."/>
            <person name="Gomez Garrido J."/>
        </authorList>
    </citation>
    <scope>NUCLEOTIDE SEQUENCE [LARGE SCALE GENOMIC DNA]</scope>
</reference>
<evidence type="ECO:0000256" key="1">
    <source>
        <dbReference type="ARBA" id="ARBA00010630"/>
    </source>
</evidence>
<gene>
    <name evidence="12" type="ORF">CLODIP_2_CD14866</name>
</gene>
<evidence type="ECO:0000313" key="12">
    <source>
        <dbReference type="EMBL" id="CAB3363265.1"/>
    </source>
</evidence>
<accession>A0A8S1C5C2</accession>
<evidence type="ECO:0000256" key="9">
    <source>
        <dbReference type="ARBA" id="ARBA00047899"/>
    </source>
</evidence>
<dbReference type="Gene3D" id="3.30.200.20">
    <property type="entry name" value="Phosphorylase Kinase, domain 1"/>
    <property type="match status" value="1"/>
</dbReference>
<evidence type="ECO:0000256" key="4">
    <source>
        <dbReference type="ARBA" id="ARBA00022679"/>
    </source>
</evidence>
<evidence type="ECO:0000256" key="2">
    <source>
        <dbReference type="ARBA" id="ARBA00012513"/>
    </source>
</evidence>
<dbReference type="OrthoDB" id="3399at2759"/>
<dbReference type="AlphaFoldDB" id="A0A8S1C5C2"/>
<organism evidence="12 13">
    <name type="scientific">Cloeon dipterum</name>
    <dbReference type="NCBI Taxonomy" id="197152"/>
    <lineage>
        <taxon>Eukaryota</taxon>
        <taxon>Metazoa</taxon>
        <taxon>Ecdysozoa</taxon>
        <taxon>Arthropoda</taxon>
        <taxon>Hexapoda</taxon>
        <taxon>Insecta</taxon>
        <taxon>Pterygota</taxon>
        <taxon>Palaeoptera</taxon>
        <taxon>Ephemeroptera</taxon>
        <taxon>Pisciforma</taxon>
        <taxon>Baetidae</taxon>
        <taxon>Cloeon</taxon>
    </lineage>
</organism>
<keyword evidence="7" id="KW-0418">Kinase</keyword>
<comment type="catalytic activity">
    <reaction evidence="10">
        <text>L-seryl-[protein] + ATP = O-phospho-L-seryl-[protein] + ADP + H(+)</text>
        <dbReference type="Rhea" id="RHEA:17989"/>
        <dbReference type="Rhea" id="RHEA-COMP:9863"/>
        <dbReference type="Rhea" id="RHEA-COMP:11604"/>
        <dbReference type="ChEBI" id="CHEBI:15378"/>
        <dbReference type="ChEBI" id="CHEBI:29999"/>
        <dbReference type="ChEBI" id="CHEBI:30616"/>
        <dbReference type="ChEBI" id="CHEBI:83421"/>
        <dbReference type="ChEBI" id="CHEBI:456216"/>
        <dbReference type="EC" id="2.7.11.1"/>
    </reaction>
</comment>
<proteinExistence type="inferred from homology"/>
<protein>
    <recommendedName>
        <fullName evidence="2">non-specific serine/threonine protein kinase</fullName>
        <ecNumber evidence="2">2.7.11.1</ecNumber>
    </recommendedName>
</protein>
<comment type="caution">
    <text evidence="12">The sequence shown here is derived from an EMBL/GenBank/DDBJ whole genome shotgun (WGS) entry which is preliminary data.</text>
</comment>
<dbReference type="InterPro" id="IPR000719">
    <property type="entry name" value="Prot_kinase_dom"/>
</dbReference>
<dbReference type="NCBIfam" id="TIGR03724">
    <property type="entry name" value="arch_bud32"/>
    <property type="match status" value="1"/>
</dbReference>
<dbReference type="EMBL" id="CADEPI010000011">
    <property type="protein sequence ID" value="CAB3363265.1"/>
    <property type="molecule type" value="Genomic_DNA"/>
</dbReference>
<dbReference type="EC" id="2.7.11.1" evidence="2"/>
<evidence type="ECO:0000256" key="6">
    <source>
        <dbReference type="ARBA" id="ARBA00022741"/>
    </source>
</evidence>
<evidence type="ECO:0000313" key="13">
    <source>
        <dbReference type="Proteomes" id="UP000494165"/>
    </source>
</evidence>
<dbReference type="Pfam" id="PF06293">
    <property type="entry name" value="Kdo"/>
    <property type="match status" value="1"/>
</dbReference>
<evidence type="ECO:0000259" key="11">
    <source>
        <dbReference type="PROSITE" id="PS50011"/>
    </source>
</evidence>
<dbReference type="GO" id="GO:0005524">
    <property type="term" value="F:ATP binding"/>
    <property type="evidence" value="ECO:0007669"/>
    <property type="project" value="UniProtKB-KW"/>
</dbReference>
<dbReference type="GO" id="GO:0070525">
    <property type="term" value="P:tRNA threonylcarbamoyladenosine metabolic process"/>
    <property type="evidence" value="ECO:0007669"/>
    <property type="project" value="TreeGrafter"/>
</dbReference>
<sequence>MPSRPSRAMTEGSEKATMRALKKMGIKTCAFHLNNDWELVRQGAEARVYKGSYEGRPSIAKQRLRSEVKRNLKCRTAGILAPEILMVDVDQCTIIMEEIGNGRTLKQKIKELEKDSNPADELKQICSNLGHLIGKMHEAGTTHGDLTTSNILLNPNGEMVLIDFGLGGGEASAEDKAVDIYVLERALAATHPNMEPLIPDIIDSYCKNNSKAAEVIKKLEDVRMRGRKRSMVG</sequence>
<comment type="catalytic activity">
    <reaction evidence="9">
        <text>L-threonyl-[protein] + ATP = O-phospho-L-threonyl-[protein] + ADP + H(+)</text>
        <dbReference type="Rhea" id="RHEA:46608"/>
        <dbReference type="Rhea" id="RHEA-COMP:11060"/>
        <dbReference type="Rhea" id="RHEA-COMP:11605"/>
        <dbReference type="ChEBI" id="CHEBI:15378"/>
        <dbReference type="ChEBI" id="CHEBI:30013"/>
        <dbReference type="ChEBI" id="CHEBI:30616"/>
        <dbReference type="ChEBI" id="CHEBI:61977"/>
        <dbReference type="ChEBI" id="CHEBI:456216"/>
        <dbReference type="EC" id="2.7.11.1"/>
    </reaction>
</comment>
<keyword evidence="3" id="KW-0723">Serine/threonine-protein kinase</keyword>
<dbReference type="Proteomes" id="UP000494165">
    <property type="component" value="Unassembled WGS sequence"/>
</dbReference>
<evidence type="ECO:0000256" key="3">
    <source>
        <dbReference type="ARBA" id="ARBA00022527"/>
    </source>
</evidence>
<keyword evidence="6" id="KW-0547">Nucleotide-binding</keyword>
<dbReference type="InterPro" id="IPR022495">
    <property type="entry name" value="Bud32"/>
</dbReference>
<comment type="similarity">
    <text evidence="1">Belongs to the protein kinase superfamily. BUD32 family.</text>
</comment>
<dbReference type="GO" id="GO:0005829">
    <property type="term" value="C:cytosol"/>
    <property type="evidence" value="ECO:0007669"/>
    <property type="project" value="TreeGrafter"/>
</dbReference>